<sequence length="57" mass="6717">MVTYNKNIDVGKYHKLGEFLKQGSKGYEARYEAKKSKVLAREEVLRFLHEDPNVQFL</sequence>
<reference evidence="1 2" key="1">
    <citation type="journal article" date="2018" name="Elife">
        <title>Firefly genomes illuminate parallel origins of bioluminescence in beetles.</title>
        <authorList>
            <person name="Fallon T.R."/>
            <person name="Lower S.E."/>
            <person name="Chang C.H."/>
            <person name="Bessho-Uehara M."/>
            <person name="Martin G.J."/>
            <person name="Bewick A.J."/>
            <person name="Behringer M."/>
            <person name="Debat H.J."/>
            <person name="Wong I."/>
            <person name="Day J.C."/>
            <person name="Suvorov A."/>
            <person name="Silva C.J."/>
            <person name="Stanger-Hall K.F."/>
            <person name="Hall D.W."/>
            <person name="Schmitz R.J."/>
            <person name="Nelson D.R."/>
            <person name="Lewis S.M."/>
            <person name="Shigenobu S."/>
            <person name="Bybee S.M."/>
            <person name="Larracuente A.M."/>
            <person name="Oba Y."/>
            <person name="Weng J.K."/>
        </authorList>
    </citation>
    <scope>NUCLEOTIDE SEQUENCE [LARGE SCALE GENOMIC DNA]</scope>
    <source>
        <strain evidence="1">1611_PpyrPB1</strain>
        <tissue evidence="1">Whole body</tissue>
    </source>
</reference>
<comment type="caution">
    <text evidence="1">The sequence shown here is derived from an EMBL/GenBank/DDBJ whole genome shotgun (WGS) entry which is preliminary data.</text>
</comment>
<evidence type="ECO:0000313" key="2">
    <source>
        <dbReference type="Proteomes" id="UP000327044"/>
    </source>
</evidence>
<keyword evidence="2" id="KW-1185">Reference proteome</keyword>
<dbReference type="EMBL" id="VVIM01000789">
    <property type="protein sequence ID" value="KAB0790763.1"/>
    <property type="molecule type" value="Genomic_DNA"/>
</dbReference>
<accession>A0A5N4A0C0</accession>
<gene>
    <name evidence="1" type="ORF">PPYR_15511</name>
</gene>
<dbReference type="AlphaFoldDB" id="A0A5N4A0C0"/>
<name>A0A5N4A0C0_PHOPY</name>
<protein>
    <submittedName>
        <fullName evidence="1">Uncharacterized protein</fullName>
    </submittedName>
</protein>
<feature type="non-terminal residue" evidence="1">
    <location>
        <position position="57"/>
    </location>
</feature>
<evidence type="ECO:0000313" key="1">
    <source>
        <dbReference type="EMBL" id="KAB0790763.1"/>
    </source>
</evidence>
<dbReference type="Proteomes" id="UP000327044">
    <property type="component" value="Unassembled WGS sequence"/>
</dbReference>
<organism evidence="1 2">
    <name type="scientific">Photinus pyralis</name>
    <name type="common">Common eastern firefly</name>
    <name type="synonym">Lampyris pyralis</name>
    <dbReference type="NCBI Taxonomy" id="7054"/>
    <lineage>
        <taxon>Eukaryota</taxon>
        <taxon>Metazoa</taxon>
        <taxon>Ecdysozoa</taxon>
        <taxon>Arthropoda</taxon>
        <taxon>Hexapoda</taxon>
        <taxon>Insecta</taxon>
        <taxon>Pterygota</taxon>
        <taxon>Neoptera</taxon>
        <taxon>Endopterygota</taxon>
        <taxon>Coleoptera</taxon>
        <taxon>Polyphaga</taxon>
        <taxon>Elateriformia</taxon>
        <taxon>Elateroidea</taxon>
        <taxon>Lampyridae</taxon>
        <taxon>Lampyrinae</taxon>
        <taxon>Photinus</taxon>
    </lineage>
</organism>
<dbReference type="InParanoid" id="A0A5N4A0C0"/>
<proteinExistence type="predicted"/>